<dbReference type="NCBIfam" id="NF001923">
    <property type="entry name" value="PRK00701.1"/>
    <property type="match status" value="1"/>
</dbReference>
<dbReference type="GO" id="GO:0034755">
    <property type="term" value="P:iron ion transmembrane transport"/>
    <property type="evidence" value="ECO:0007669"/>
    <property type="project" value="TreeGrafter"/>
</dbReference>
<evidence type="ECO:0000256" key="7">
    <source>
        <dbReference type="HAMAP-Rule" id="MF_00221"/>
    </source>
</evidence>
<keyword evidence="2 7" id="KW-0813">Transport</keyword>
<dbReference type="InterPro" id="IPR001046">
    <property type="entry name" value="NRAMP_fam"/>
</dbReference>
<comment type="subcellular location">
    <subcellularLocation>
        <location evidence="7">Cell membrane</location>
        <topology evidence="7">Multi-pass membrane protein</topology>
    </subcellularLocation>
    <subcellularLocation>
        <location evidence="1">Membrane</location>
        <topology evidence="1">Multi-pass membrane protein</topology>
    </subcellularLocation>
</comment>
<dbReference type="GO" id="GO:0015086">
    <property type="term" value="F:cadmium ion transmembrane transporter activity"/>
    <property type="evidence" value="ECO:0007669"/>
    <property type="project" value="TreeGrafter"/>
</dbReference>
<comment type="function">
    <text evidence="7">H(+)-stimulated, divalent metal cation uptake system.</text>
</comment>
<feature type="transmembrane region" description="Helical" evidence="7">
    <location>
        <begin position="296"/>
        <end position="317"/>
    </location>
</feature>
<name>C4WF76_9HYPH</name>
<dbReference type="GO" id="GO:0015293">
    <property type="term" value="F:symporter activity"/>
    <property type="evidence" value="ECO:0007669"/>
    <property type="project" value="UniProtKB-UniRule"/>
</dbReference>
<dbReference type="GO" id="GO:0046872">
    <property type="term" value="F:metal ion binding"/>
    <property type="evidence" value="ECO:0007669"/>
    <property type="project" value="UniProtKB-UniRule"/>
</dbReference>
<keyword evidence="7" id="KW-1003">Cell membrane</keyword>
<feature type="transmembrane region" description="Helical" evidence="7">
    <location>
        <begin position="337"/>
        <end position="364"/>
    </location>
</feature>
<accession>C4WF76</accession>
<evidence type="ECO:0000256" key="3">
    <source>
        <dbReference type="ARBA" id="ARBA00022692"/>
    </source>
</evidence>
<gene>
    <name evidence="7" type="primary">mntH</name>
    <name evidence="8" type="ORF">OINT_1001569</name>
</gene>
<dbReference type="HOGENOM" id="CLU_020088_2_0_5"/>
<protein>
    <recommendedName>
        <fullName evidence="7">Divalent metal cation transporter MntH</fullName>
    </recommendedName>
</protein>
<organism evidence="8 9">
    <name type="scientific">Brucella intermedia LMG 3301</name>
    <dbReference type="NCBI Taxonomy" id="641118"/>
    <lineage>
        <taxon>Bacteria</taxon>
        <taxon>Pseudomonadati</taxon>
        <taxon>Pseudomonadota</taxon>
        <taxon>Alphaproteobacteria</taxon>
        <taxon>Hyphomicrobiales</taxon>
        <taxon>Brucellaceae</taxon>
        <taxon>Brucella/Ochrobactrum group</taxon>
        <taxon>Brucella</taxon>
    </lineage>
</organism>
<evidence type="ECO:0000256" key="4">
    <source>
        <dbReference type="ARBA" id="ARBA00022847"/>
    </source>
</evidence>
<evidence type="ECO:0000256" key="2">
    <source>
        <dbReference type="ARBA" id="ARBA00022448"/>
    </source>
</evidence>
<dbReference type="NCBIfam" id="TIGR01197">
    <property type="entry name" value="nramp"/>
    <property type="match status" value="1"/>
</dbReference>
<dbReference type="GO" id="GO:0005384">
    <property type="term" value="F:manganese ion transmembrane transporter activity"/>
    <property type="evidence" value="ECO:0007669"/>
    <property type="project" value="TreeGrafter"/>
</dbReference>
<dbReference type="PANTHER" id="PTHR11706">
    <property type="entry name" value="SOLUTE CARRIER PROTEIN FAMILY 11 MEMBER"/>
    <property type="match status" value="1"/>
</dbReference>
<evidence type="ECO:0000313" key="9">
    <source>
        <dbReference type="Proteomes" id="UP000004386"/>
    </source>
</evidence>
<keyword evidence="6 7" id="KW-0472">Membrane</keyword>
<comment type="caution">
    <text evidence="8">The sequence shown here is derived from an EMBL/GenBank/DDBJ whole genome shotgun (WGS) entry which is preliminary data.</text>
</comment>
<feature type="transmembrane region" description="Helical" evidence="7">
    <location>
        <begin position="410"/>
        <end position="434"/>
    </location>
</feature>
<feature type="transmembrane region" description="Helical" evidence="7">
    <location>
        <begin position="446"/>
        <end position="468"/>
    </location>
</feature>
<feature type="transmembrane region" description="Helical" evidence="7">
    <location>
        <begin position="166"/>
        <end position="192"/>
    </location>
</feature>
<dbReference type="EMBL" id="ACQA01000001">
    <property type="protein sequence ID" value="EEQ96153.1"/>
    <property type="molecule type" value="Genomic_DNA"/>
</dbReference>
<evidence type="ECO:0000256" key="5">
    <source>
        <dbReference type="ARBA" id="ARBA00022989"/>
    </source>
</evidence>
<feature type="transmembrane region" description="Helical" evidence="7">
    <location>
        <begin position="97"/>
        <end position="120"/>
    </location>
</feature>
<evidence type="ECO:0000256" key="6">
    <source>
        <dbReference type="ARBA" id="ARBA00023136"/>
    </source>
</evidence>
<dbReference type="GO" id="GO:0005886">
    <property type="term" value="C:plasma membrane"/>
    <property type="evidence" value="ECO:0007669"/>
    <property type="project" value="UniProtKB-SubCell"/>
</dbReference>
<feature type="transmembrane region" description="Helical" evidence="7">
    <location>
        <begin position="247"/>
        <end position="266"/>
    </location>
</feature>
<dbReference type="NCBIfam" id="NF037982">
    <property type="entry name" value="Nramp_1"/>
    <property type="match status" value="1"/>
</dbReference>
<reference evidence="8 9" key="1">
    <citation type="submission" date="2009-05" db="EMBL/GenBank/DDBJ databases">
        <authorList>
            <person name="Setubal J.C."/>
            <person name="Boyle S."/>
            <person name="Crasta O.R."/>
            <person name="Gillespie J.J."/>
            <person name="Kenyon R.W."/>
            <person name="Lu J."/>
            <person name="Mane S."/>
            <person name="Nagrani S."/>
            <person name="Shallom J.M."/>
            <person name="Shallom S."/>
            <person name="Shukla M."/>
            <person name="Snyder E.E."/>
            <person name="Sobral B.W."/>
            <person name="Wattam A.R."/>
            <person name="Will R."/>
            <person name="Williams K."/>
            <person name="Yoo H."/>
            <person name="Munk C."/>
            <person name="Tapia R."/>
            <person name="Green L."/>
            <person name="Rogers Y."/>
            <person name="Detter J.C."/>
            <person name="Bruce D."/>
            <person name="Brettin T.S."/>
            <person name="Tsolis R."/>
        </authorList>
    </citation>
    <scope>NUCLEOTIDE SEQUENCE [LARGE SCALE GENOMIC DNA]</scope>
    <source>
        <strain evidence="8 9">LMG 3301</strain>
    </source>
</reference>
<evidence type="ECO:0000313" key="8">
    <source>
        <dbReference type="EMBL" id="EEQ96153.1"/>
    </source>
</evidence>
<dbReference type="PRINTS" id="PR00447">
    <property type="entry name" value="NATRESASSCMP"/>
</dbReference>
<keyword evidence="5 7" id="KW-1133">Transmembrane helix</keyword>
<feature type="transmembrane region" description="Helical" evidence="7">
    <location>
        <begin position="204"/>
        <end position="223"/>
    </location>
</feature>
<feature type="transmembrane region" description="Helical" evidence="7">
    <location>
        <begin position="385"/>
        <end position="404"/>
    </location>
</feature>
<sequence>MLAVFNANSLQLHYDIKAFMMAPYGENSSGAGEVTFEGWRRDRGEASMSDVHRSIRVNRSGSKFRRALSFFGPGYLVAVGYMDPGNWATSLAGGSRFGYTLLSVVLLSNLMAVLLQALCTRLAVATGRDLAQACRDAYPRFLAWPLWFLAELAICATDLAEVIGTAIGLNLLFGIPLEIGVIITAADVLLVLYLQNKGFRRVEALIITLLGVIALCFLIQILMAQPQWGEVIKGFAPTTEIIRNPDMLYIALGIIGATVMPHNLYLHSGIIQTRDYGHTSAEKREAIRFATWDSTIALTFALLVNASILILAAASFNATGNTAVEDLDKAHALLNPLLGSALAPTLFAIALLCCGLNSTITATMAGQIVMEGFIDIRLKPWLRRAITRFVAIVPAAVVTIMYGSQGTTELLILSQVVLSLQLPFAIIPLVMFTAEKKKMGSLVAPRWVTLLAAITAAIIIVLNMKLIYDFLTGVPI</sequence>
<keyword evidence="7" id="KW-0406">Ion transport</keyword>
<evidence type="ECO:0000256" key="1">
    <source>
        <dbReference type="ARBA" id="ARBA00004141"/>
    </source>
</evidence>
<keyword evidence="4 7" id="KW-0769">Symport</keyword>
<dbReference type="HAMAP" id="MF_00221">
    <property type="entry name" value="NRAMP"/>
    <property type="match status" value="1"/>
</dbReference>
<dbReference type="PANTHER" id="PTHR11706:SF33">
    <property type="entry name" value="NATURAL RESISTANCE-ASSOCIATED MACROPHAGE PROTEIN 2"/>
    <property type="match status" value="1"/>
</dbReference>
<comment type="similarity">
    <text evidence="7">Belongs to the NRAMP family.</text>
</comment>
<feature type="transmembrane region" description="Helical" evidence="7">
    <location>
        <begin position="64"/>
        <end position="82"/>
    </location>
</feature>
<dbReference type="Proteomes" id="UP000004386">
    <property type="component" value="Unassembled WGS sequence"/>
</dbReference>
<feature type="transmembrane region" description="Helical" evidence="7">
    <location>
        <begin position="141"/>
        <end position="160"/>
    </location>
</feature>
<dbReference type="AlphaFoldDB" id="C4WF76"/>
<proteinExistence type="inferred from homology"/>
<dbReference type="Pfam" id="PF01566">
    <property type="entry name" value="Nramp"/>
    <property type="match status" value="1"/>
</dbReference>
<keyword evidence="3 7" id="KW-0812">Transmembrane</keyword>